<evidence type="ECO:0000313" key="5">
    <source>
        <dbReference type="Proteomes" id="UP000572635"/>
    </source>
</evidence>
<feature type="domain" description="Class II aldolase/adducin N-terminal" evidence="3">
    <location>
        <begin position="8"/>
        <end position="182"/>
    </location>
</feature>
<evidence type="ECO:0000259" key="3">
    <source>
        <dbReference type="SMART" id="SM01007"/>
    </source>
</evidence>
<name>A0A7W8VEI6_9ACTN</name>
<keyword evidence="5" id="KW-1185">Reference proteome</keyword>
<organism evidence="4 5">
    <name type="scientific">Nocardiopsis composta</name>
    <dbReference type="NCBI Taxonomy" id="157465"/>
    <lineage>
        <taxon>Bacteria</taxon>
        <taxon>Bacillati</taxon>
        <taxon>Actinomycetota</taxon>
        <taxon>Actinomycetes</taxon>
        <taxon>Streptosporangiales</taxon>
        <taxon>Nocardiopsidaceae</taxon>
        <taxon>Nocardiopsis</taxon>
    </lineage>
</organism>
<accession>A0A7W8VEI6</accession>
<evidence type="ECO:0000313" key="4">
    <source>
        <dbReference type="EMBL" id="MBB5433347.1"/>
    </source>
</evidence>
<dbReference type="Proteomes" id="UP000572635">
    <property type="component" value="Unassembled WGS sequence"/>
</dbReference>
<dbReference type="GO" id="GO:0046872">
    <property type="term" value="F:metal ion binding"/>
    <property type="evidence" value="ECO:0007669"/>
    <property type="project" value="UniProtKB-KW"/>
</dbReference>
<sequence length="217" mass="22398">MLLEQERRDVALTAHRLAGTGAVLGRGGAVSVRCGDLFAVTPADLPLGRIEPADCPVLSVEGGGVVEGRRGPAADTVLHTAVYRHGEAGAVVQSYGEHAAAVSAVLAELPPVHRAAARLGGAVPVAPYSVYGGGDLADQAVKALKGRQAALLACNGAVAVGGCATEAFDNVSLLEWLCGVYVEARRLGEPRVLSEDELAEVRERDRSGWAGPDPFLF</sequence>
<dbReference type="EC" id="4.1.2.17" evidence="4"/>
<keyword evidence="1" id="KW-0479">Metal-binding</keyword>
<dbReference type="SUPFAM" id="SSF53639">
    <property type="entry name" value="AraD/HMP-PK domain-like"/>
    <property type="match status" value="1"/>
</dbReference>
<comment type="caution">
    <text evidence="4">The sequence shown here is derived from an EMBL/GenBank/DDBJ whole genome shotgun (WGS) entry which is preliminary data.</text>
</comment>
<dbReference type="InterPro" id="IPR001303">
    <property type="entry name" value="Aldolase_II/adducin_N"/>
</dbReference>
<proteinExistence type="predicted"/>
<dbReference type="GO" id="GO:0005829">
    <property type="term" value="C:cytosol"/>
    <property type="evidence" value="ECO:0007669"/>
    <property type="project" value="TreeGrafter"/>
</dbReference>
<dbReference type="AlphaFoldDB" id="A0A7W8VEI6"/>
<dbReference type="GO" id="GO:0008738">
    <property type="term" value="F:L-fuculose-phosphate aldolase activity"/>
    <property type="evidence" value="ECO:0007669"/>
    <property type="project" value="UniProtKB-EC"/>
</dbReference>
<reference evidence="4 5" key="1">
    <citation type="submission" date="2020-08" db="EMBL/GenBank/DDBJ databases">
        <title>Sequencing the genomes of 1000 actinobacteria strains.</title>
        <authorList>
            <person name="Klenk H.-P."/>
        </authorList>
    </citation>
    <scope>NUCLEOTIDE SEQUENCE [LARGE SCALE GENOMIC DNA]</scope>
    <source>
        <strain evidence="4 5">DSM 44551</strain>
    </source>
</reference>
<dbReference type="InterPro" id="IPR050197">
    <property type="entry name" value="Aldolase_class_II_sugar_metab"/>
</dbReference>
<gene>
    <name evidence="4" type="ORF">HDA36_003431</name>
</gene>
<dbReference type="InterPro" id="IPR036409">
    <property type="entry name" value="Aldolase_II/adducin_N_sf"/>
</dbReference>
<dbReference type="GO" id="GO:0019323">
    <property type="term" value="P:pentose catabolic process"/>
    <property type="evidence" value="ECO:0007669"/>
    <property type="project" value="TreeGrafter"/>
</dbReference>
<dbReference type="EMBL" id="JACHDB010000001">
    <property type="protein sequence ID" value="MBB5433347.1"/>
    <property type="molecule type" value="Genomic_DNA"/>
</dbReference>
<dbReference type="PANTHER" id="PTHR22789:SF0">
    <property type="entry name" value="3-OXO-TETRONATE 4-PHOSPHATE DECARBOXYLASE-RELATED"/>
    <property type="match status" value="1"/>
</dbReference>
<dbReference type="RefSeq" id="WP_184393018.1">
    <property type="nucleotide sequence ID" value="NZ_BAAAJD010000044.1"/>
</dbReference>
<dbReference type="PANTHER" id="PTHR22789">
    <property type="entry name" value="FUCULOSE PHOSPHATE ALDOLASE"/>
    <property type="match status" value="1"/>
</dbReference>
<evidence type="ECO:0000256" key="2">
    <source>
        <dbReference type="ARBA" id="ARBA00023239"/>
    </source>
</evidence>
<protein>
    <submittedName>
        <fullName evidence="4">L-fuculose-phosphate aldolase</fullName>
        <ecNumber evidence="4">4.1.2.17</ecNumber>
    </submittedName>
</protein>
<dbReference type="SMART" id="SM01007">
    <property type="entry name" value="Aldolase_II"/>
    <property type="match status" value="1"/>
</dbReference>
<dbReference type="Pfam" id="PF00596">
    <property type="entry name" value="Aldolase_II"/>
    <property type="match status" value="1"/>
</dbReference>
<keyword evidence="2 4" id="KW-0456">Lyase</keyword>
<evidence type="ECO:0000256" key="1">
    <source>
        <dbReference type="ARBA" id="ARBA00022723"/>
    </source>
</evidence>
<dbReference type="Gene3D" id="3.40.225.10">
    <property type="entry name" value="Class II aldolase/adducin N-terminal domain"/>
    <property type="match status" value="1"/>
</dbReference>